<comment type="similarity">
    <text evidence="1 3">Belongs to the short-chain dehydrogenases/reductases (SDR) family.</text>
</comment>
<dbReference type="Pfam" id="PF13561">
    <property type="entry name" value="adh_short_C2"/>
    <property type="match status" value="1"/>
</dbReference>
<gene>
    <name evidence="4" type="ORF">IAA64_08345</name>
</gene>
<reference evidence="4" key="1">
    <citation type="submission" date="2020-10" db="EMBL/GenBank/DDBJ databases">
        <authorList>
            <person name="Gilroy R."/>
        </authorList>
    </citation>
    <scope>NUCLEOTIDE SEQUENCE</scope>
    <source>
        <strain evidence="4">CHK183-6373</strain>
    </source>
</reference>
<dbReference type="InterPro" id="IPR002347">
    <property type="entry name" value="SDR_fam"/>
</dbReference>
<dbReference type="SUPFAM" id="SSF51735">
    <property type="entry name" value="NAD(P)-binding Rossmann-fold domains"/>
    <property type="match status" value="2"/>
</dbReference>
<organism evidence="4 5">
    <name type="scientific">Candidatus Ornithocaccomicrobium faecavium</name>
    <dbReference type="NCBI Taxonomy" id="2840890"/>
    <lineage>
        <taxon>Bacteria</taxon>
        <taxon>Bacillati</taxon>
        <taxon>Bacillota</taxon>
        <taxon>Clostridia</taxon>
        <taxon>Candidatus Ornithocaccomicrobium</taxon>
    </lineage>
</organism>
<accession>A0A9D1P9C0</accession>
<dbReference type="EMBL" id="DVOT01000147">
    <property type="protein sequence ID" value="HIV27964.1"/>
    <property type="molecule type" value="Genomic_DNA"/>
</dbReference>
<name>A0A9D1P9C0_9FIRM</name>
<dbReference type="PANTHER" id="PTHR43639:SF1">
    <property type="entry name" value="SHORT-CHAIN DEHYDROGENASE_REDUCTASE FAMILY PROTEIN"/>
    <property type="match status" value="1"/>
</dbReference>
<keyword evidence="2" id="KW-0560">Oxidoreductase</keyword>
<dbReference type="GO" id="GO:0016491">
    <property type="term" value="F:oxidoreductase activity"/>
    <property type="evidence" value="ECO:0007669"/>
    <property type="project" value="UniProtKB-KW"/>
</dbReference>
<reference evidence="4" key="2">
    <citation type="journal article" date="2021" name="PeerJ">
        <title>Extensive microbial diversity within the chicken gut microbiome revealed by metagenomics and culture.</title>
        <authorList>
            <person name="Gilroy R."/>
            <person name="Ravi A."/>
            <person name="Getino M."/>
            <person name="Pursley I."/>
            <person name="Horton D.L."/>
            <person name="Alikhan N.F."/>
            <person name="Baker D."/>
            <person name="Gharbi K."/>
            <person name="Hall N."/>
            <person name="Watson M."/>
            <person name="Adriaenssens E.M."/>
            <person name="Foster-Nyarko E."/>
            <person name="Jarju S."/>
            <person name="Secka A."/>
            <person name="Antonio M."/>
            <person name="Oren A."/>
            <person name="Chaudhuri R.R."/>
            <person name="La Ragione R."/>
            <person name="Hildebrand F."/>
            <person name="Pallen M.J."/>
        </authorList>
    </citation>
    <scope>NUCLEOTIDE SEQUENCE</scope>
    <source>
        <strain evidence="4">CHK183-6373</strain>
    </source>
</reference>
<dbReference type="Gene3D" id="3.40.50.720">
    <property type="entry name" value="NAD(P)-binding Rossmann-like Domain"/>
    <property type="match status" value="2"/>
</dbReference>
<dbReference type="CDD" id="cd05233">
    <property type="entry name" value="SDR_c"/>
    <property type="match status" value="2"/>
</dbReference>
<evidence type="ECO:0000313" key="5">
    <source>
        <dbReference type="Proteomes" id="UP000886884"/>
    </source>
</evidence>
<dbReference type="AlphaFoldDB" id="A0A9D1P9C0"/>
<dbReference type="InterPro" id="IPR036291">
    <property type="entry name" value="NAD(P)-bd_dom_sf"/>
</dbReference>
<protein>
    <submittedName>
        <fullName evidence="4">SDR family oxidoreductase</fullName>
    </submittedName>
</protein>
<sequence>MEKKALITGGEALGGALALRLARAGYDIALAHGPGDISATVREIAATGAKCVPLPLDMADYAQACALPGRAVAALNGLSLCVNAAAIPMEGVLDERAYRVNLRSPYGITAYAAKAMEERDVQGAIVNVVPEDSMSMGLERVTRSAALEFSEFGIRVNNVRPQGNIEDIARCVLYFASIESDLVTGQMLADGVCTRVAHVPSPAFVKKPRPTEGRPRALITGASHGIGAGIARKFADMGYDIAFTYAKREEGAKKTLQYLRQKGVRGFYYQASFEQEGVAEEIGQRALRDLGRIDLLVNNAGFTIFQNKMRDVELERLNRLYYTDYRAPMLLSRIAADDMRARGQDGCIVNISSVHASAHYIYDCWYGAVKYALNHSTRLWAAQLASDGIRVNAIEPGGTRGGLTFEELAAMNNCPLGRSGRPLDIAKCVAFFAGSESVSGQSIVIDAGFSLAGVPETNDPKISGCGWSTLRRRWTQEVIDAFKSEVEWL</sequence>
<evidence type="ECO:0000256" key="2">
    <source>
        <dbReference type="ARBA" id="ARBA00023002"/>
    </source>
</evidence>
<evidence type="ECO:0000256" key="3">
    <source>
        <dbReference type="RuleBase" id="RU000363"/>
    </source>
</evidence>
<evidence type="ECO:0000256" key="1">
    <source>
        <dbReference type="ARBA" id="ARBA00006484"/>
    </source>
</evidence>
<dbReference type="PANTHER" id="PTHR43639">
    <property type="entry name" value="OXIDOREDUCTASE, SHORT-CHAIN DEHYDROGENASE/REDUCTASE FAMILY (AFU_ORTHOLOGUE AFUA_5G02870)"/>
    <property type="match status" value="1"/>
</dbReference>
<comment type="caution">
    <text evidence="4">The sequence shown here is derived from an EMBL/GenBank/DDBJ whole genome shotgun (WGS) entry which is preliminary data.</text>
</comment>
<dbReference type="PRINTS" id="PR00080">
    <property type="entry name" value="SDRFAMILY"/>
</dbReference>
<dbReference type="PRINTS" id="PR00081">
    <property type="entry name" value="GDHRDH"/>
</dbReference>
<proteinExistence type="inferred from homology"/>
<dbReference type="Proteomes" id="UP000886884">
    <property type="component" value="Unassembled WGS sequence"/>
</dbReference>
<evidence type="ECO:0000313" key="4">
    <source>
        <dbReference type="EMBL" id="HIV27964.1"/>
    </source>
</evidence>
<dbReference type="FunFam" id="3.40.50.720:FF:000084">
    <property type="entry name" value="Short-chain dehydrogenase reductase"/>
    <property type="match status" value="1"/>
</dbReference>
<dbReference type="GO" id="GO:0008206">
    <property type="term" value="P:bile acid metabolic process"/>
    <property type="evidence" value="ECO:0007669"/>
    <property type="project" value="UniProtKB-ARBA"/>
</dbReference>
<dbReference type="Pfam" id="PF00106">
    <property type="entry name" value="adh_short"/>
    <property type="match status" value="1"/>
</dbReference>